<dbReference type="AlphaFoldDB" id="A0A520KYS6"/>
<reference evidence="1 2" key="1">
    <citation type="journal article" date="2019" name="Nat. Microbiol.">
        <title>Wide diversity of methane and short-chain alkane metabolisms in uncultured archaea.</title>
        <authorList>
            <person name="Borrel G."/>
            <person name="Adam P.S."/>
            <person name="McKay L.J."/>
            <person name="Chen L.X."/>
            <person name="Sierra-Garcia I.N."/>
            <person name="Sieber C.M."/>
            <person name="Letourneur Q."/>
            <person name="Ghozlane A."/>
            <person name="Andersen G.L."/>
            <person name="Li W.J."/>
            <person name="Hallam S.J."/>
            <person name="Muyzer G."/>
            <person name="de Oliveira V.M."/>
            <person name="Inskeep W.P."/>
            <person name="Banfield J.F."/>
            <person name="Gribaldo S."/>
        </authorList>
    </citation>
    <scope>NUCLEOTIDE SEQUENCE [LARGE SCALE GENOMIC DNA]</scope>
    <source>
        <strain evidence="1">NM1b</strain>
    </source>
</reference>
<accession>A0A520KYS6</accession>
<dbReference type="Proteomes" id="UP000320766">
    <property type="component" value="Unassembled WGS sequence"/>
</dbReference>
<gene>
    <name evidence="1" type="ORF">EF807_00835</name>
</gene>
<evidence type="ECO:0000313" key="2">
    <source>
        <dbReference type="Proteomes" id="UP000320766"/>
    </source>
</evidence>
<evidence type="ECO:0000313" key="1">
    <source>
        <dbReference type="EMBL" id="RZN73216.1"/>
    </source>
</evidence>
<dbReference type="SUPFAM" id="SSF53800">
    <property type="entry name" value="Chelatase"/>
    <property type="match status" value="1"/>
</dbReference>
<protein>
    <submittedName>
        <fullName evidence="1">Uncharacterized protein</fullName>
    </submittedName>
</protein>
<comment type="caution">
    <text evidence="1">The sequence shown here is derived from an EMBL/GenBank/DDBJ whole genome shotgun (WGS) entry which is preliminary data.</text>
</comment>
<proteinExistence type="predicted"/>
<organism evidence="1 2">
    <name type="scientific">Candidatus Methanolliviera hydrocarbonicum</name>
    <dbReference type="NCBI Taxonomy" id="2491085"/>
    <lineage>
        <taxon>Archaea</taxon>
        <taxon>Methanobacteriati</taxon>
        <taxon>Methanobacteriota</taxon>
        <taxon>Candidatus Methanoliparia</taxon>
        <taxon>Candidatus Methanoliparales</taxon>
        <taxon>Candidatus Methanollivieraceae</taxon>
        <taxon>Candidatus Methanolliviera</taxon>
    </lineage>
</organism>
<sequence>MKRSKNKLIGLLFVAILSFTLLSPFVVAAPEPEEKVGVLLISIGEPERYDADMYVGWKNFLGNYMESGMKMIGMPFMATIAEKALTGMDSGTLLVDRDDPVCLVEKEDPNLMDAWGNPYEGKDYRWVSKSLISVLGSIPMVGDMMPQFSYYLAPDGPGKGESDFWEYFNLSMYDLYQKMDNHDPGEERELRILDHTEAKLKERYGDEIIIERGFGAARPGFPDFRVAAEKLAKEGVKDLVLAEAYVCFSEFEHPAGEIPEYLEEKGLDVNIITSGQIGGTDAYNRGVSKKVEEELENIPNDRDVVAILNHHGMPCSNMVIYDWGKEPYHRYADITFEGAEKAIYDLDIVKNWKGKIDVWKAYTEMSEGSMDPDNEILSVREAADKAVKENYEYCIDVPYEVGNSGYETLFGLREEGWGLESPAWEEYYEDDLRKYRTEFEYDGMNVIITDGWIDGYAEGYYEEISRVIDGLL</sequence>
<dbReference type="EMBL" id="RXIL01000016">
    <property type="protein sequence ID" value="RZN73216.1"/>
    <property type="molecule type" value="Genomic_DNA"/>
</dbReference>
<name>A0A520KYS6_9EURY</name>